<keyword evidence="2" id="KW-1185">Reference proteome</keyword>
<dbReference type="RefSeq" id="WP_111334648.1">
    <property type="nucleotide sequence ID" value="NZ_CP030032.1"/>
</dbReference>
<evidence type="ECO:0000313" key="1">
    <source>
        <dbReference type="EMBL" id="AWV89746.1"/>
    </source>
</evidence>
<dbReference type="InterPro" id="IPR029058">
    <property type="entry name" value="AB_hydrolase_fold"/>
</dbReference>
<dbReference type="SUPFAM" id="SSF53474">
    <property type="entry name" value="alpha/beta-Hydrolases"/>
    <property type="match status" value="1"/>
</dbReference>
<dbReference type="PRINTS" id="PR00111">
    <property type="entry name" value="ABHYDROLASE"/>
</dbReference>
<dbReference type="PANTHER" id="PTHR43433:SF1">
    <property type="entry name" value="BLL5160 PROTEIN"/>
    <property type="match status" value="1"/>
</dbReference>
<gene>
    <name evidence="1" type="ORF">DN745_10515</name>
</gene>
<dbReference type="InterPro" id="IPR000073">
    <property type="entry name" value="AB_hydrolase_1"/>
</dbReference>
<dbReference type="PRINTS" id="PR00412">
    <property type="entry name" value="EPOXHYDRLASE"/>
</dbReference>
<evidence type="ECO:0000313" key="2">
    <source>
        <dbReference type="Proteomes" id="UP000249799"/>
    </source>
</evidence>
<dbReference type="EMBL" id="CP030032">
    <property type="protein sequence ID" value="AWV89746.1"/>
    <property type="molecule type" value="Genomic_DNA"/>
</dbReference>
<dbReference type="Proteomes" id="UP000249799">
    <property type="component" value="Chromosome"/>
</dbReference>
<organism evidence="1 2">
    <name type="scientific">Bradymonas sediminis</name>
    <dbReference type="NCBI Taxonomy" id="1548548"/>
    <lineage>
        <taxon>Bacteria</taxon>
        <taxon>Deltaproteobacteria</taxon>
        <taxon>Bradymonadales</taxon>
        <taxon>Bradymonadaceae</taxon>
        <taxon>Bradymonas</taxon>
    </lineage>
</organism>
<protein>
    <submittedName>
        <fullName evidence="1">Uncharacterized protein</fullName>
    </submittedName>
</protein>
<dbReference type="OrthoDB" id="9785408at2"/>
<dbReference type="AlphaFoldDB" id="A0A2Z4FLW3"/>
<dbReference type="PANTHER" id="PTHR43433">
    <property type="entry name" value="HYDROLASE, ALPHA/BETA FOLD FAMILY PROTEIN"/>
    <property type="match status" value="1"/>
</dbReference>
<dbReference type="Pfam" id="PF12697">
    <property type="entry name" value="Abhydrolase_6"/>
    <property type="match status" value="1"/>
</dbReference>
<reference evidence="1 2" key="1">
    <citation type="submission" date="2018-06" db="EMBL/GenBank/DDBJ databases">
        <title>Lujinxingia sediminis gen. nov. sp. nov., a new facultative anaerobic member of the class Deltaproteobacteria, and proposal of Lujinxingaceae fam. nov.</title>
        <authorList>
            <person name="Guo L.-Y."/>
            <person name="Li C.-M."/>
            <person name="Wang S."/>
            <person name="Du Z.-J."/>
        </authorList>
    </citation>
    <scope>NUCLEOTIDE SEQUENCE [LARGE SCALE GENOMIC DNA]</scope>
    <source>
        <strain evidence="1 2">FA350</strain>
    </source>
</reference>
<accession>A0A2Z4FLW3</accession>
<dbReference type="InterPro" id="IPR000639">
    <property type="entry name" value="Epox_hydrolase-like"/>
</dbReference>
<dbReference type="InterPro" id="IPR050471">
    <property type="entry name" value="AB_hydrolase"/>
</dbReference>
<dbReference type="Gene3D" id="3.40.50.1820">
    <property type="entry name" value="alpha/beta hydrolase"/>
    <property type="match status" value="1"/>
</dbReference>
<dbReference type="KEGG" id="bsed:DN745_10515"/>
<sequence>MADFRTQDGCKIHYKAHGFEADGVAQDGDVVVFLNGMTQSTAHWNSQAKAFVAAGFRVLAYDARGQGDSELGDLALSLELHAADLDALLASLGLAKVHLVGFSHGARVGLAMATWQPQRIAKLVLCSATARPTALARTIVQSWHGVLTSGGLEAMSWSSLPMILGNDFLQTNEKILKGVVRAAVQRNDPAGVQALLESMMEYPDLAELAKNVDLPALVISSDQDLLVTHDGARALAELAGGRHQEINGVGHTIPIEAPDAFRDAVIAFLGS</sequence>
<dbReference type="GO" id="GO:0003824">
    <property type="term" value="F:catalytic activity"/>
    <property type="evidence" value="ECO:0007669"/>
    <property type="project" value="InterPro"/>
</dbReference>
<name>A0A2Z4FLW3_9DELT</name>
<proteinExistence type="predicted"/>